<dbReference type="Proteomes" id="UP001500908">
    <property type="component" value="Unassembled WGS sequence"/>
</dbReference>
<gene>
    <name evidence="1" type="ORF">GCM10022402_26840</name>
</gene>
<reference evidence="2" key="1">
    <citation type="journal article" date="2019" name="Int. J. Syst. Evol. Microbiol.">
        <title>The Global Catalogue of Microorganisms (GCM) 10K type strain sequencing project: providing services to taxonomists for standard genome sequencing and annotation.</title>
        <authorList>
            <consortium name="The Broad Institute Genomics Platform"/>
            <consortium name="The Broad Institute Genome Sequencing Center for Infectious Disease"/>
            <person name="Wu L."/>
            <person name="Ma J."/>
        </authorList>
    </citation>
    <scope>NUCLEOTIDE SEQUENCE [LARGE SCALE GENOMIC DNA]</scope>
    <source>
        <strain evidence="2">JCM 17137</strain>
    </source>
</reference>
<protein>
    <submittedName>
        <fullName evidence="1">Uncharacterized protein</fullName>
    </submittedName>
</protein>
<dbReference type="EMBL" id="BAABDD010000010">
    <property type="protein sequence ID" value="GAA3745897.1"/>
    <property type="molecule type" value="Genomic_DNA"/>
</dbReference>
<evidence type="ECO:0000313" key="1">
    <source>
        <dbReference type="EMBL" id="GAA3745897.1"/>
    </source>
</evidence>
<evidence type="ECO:0000313" key="2">
    <source>
        <dbReference type="Proteomes" id="UP001500908"/>
    </source>
</evidence>
<sequence length="104" mass="11680">MRPVSPLPRLPLLLGGYLDRPRAFADKVTVATIARETYRQVHVWNNLGLVLKGNEQPCHALVALGNAAALYLNAGGDHRYTLVCVHLDSNPRPRRRPRYFHETG</sequence>
<accession>A0ABP7FQP2</accession>
<dbReference type="RefSeq" id="WP_344971532.1">
    <property type="nucleotide sequence ID" value="NZ_BAABDD010000010.1"/>
</dbReference>
<name>A0ABP7FQP2_9ACTN</name>
<keyword evidence="2" id="KW-1185">Reference proteome</keyword>
<comment type="caution">
    <text evidence="1">The sequence shown here is derived from an EMBL/GenBank/DDBJ whole genome shotgun (WGS) entry which is preliminary data.</text>
</comment>
<proteinExistence type="predicted"/>
<organism evidence="1 2">
    <name type="scientific">Salinactinospora qingdaonensis</name>
    <dbReference type="NCBI Taxonomy" id="702744"/>
    <lineage>
        <taxon>Bacteria</taxon>
        <taxon>Bacillati</taxon>
        <taxon>Actinomycetota</taxon>
        <taxon>Actinomycetes</taxon>
        <taxon>Streptosporangiales</taxon>
        <taxon>Nocardiopsidaceae</taxon>
        <taxon>Salinactinospora</taxon>
    </lineage>
</organism>